<dbReference type="Proteomes" id="UP000427281">
    <property type="component" value="Chromosome"/>
</dbReference>
<evidence type="ECO:0000313" key="2">
    <source>
        <dbReference type="EMBL" id="QGQ22002.1"/>
    </source>
</evidence>
<dbReference type="RefSeq" id="WP_155363093.1">
    <property type="nucleotide sequence ID" value="NZ_CP043930.1"/>
</dbReference>
<keyword evidence="1" id="KW-0472">Membrane</keyword>
<keyword evidence="1" id="KW-1133">Transmembrane helix</keyword>
<gene>
    <name evidence="2" type="ORF">F1728_04525</name>
</gene>
<keyword evidence="3" id="KW-1185">Reference proteome</keyword>
<dbReference type="KEGG" id="gim:F1728_04525"/>
<dbReference type="AlphaFoldDB" id="A0A6I6A8V9"/>
<dbReference type="EMBL" id="CP043930">
    <property type="protein sequence ID" value="QGQ22002.1"/>
    <property type="molecule type" value="Genomic_DNA"/>
</dbReference>
<protein>
    <submittedName>
        <fullName evidence="2">Uncharacterized protein</fullName>
    </submittedName>
</protein>
<feature type="transmembrane region" description="Helical" evidence="1">
    <location>
        <begin position="124"/>
        <end position="150"/>
    </location>
</feature>
<name>A0A6I6A8V9_9PLAN</name>
<reference evidence="2 3" key="1">
    <citation type="submission" date="2019-09" db="EMBL/GenBank/DDBJ databases">
        <title>Gimesia benthica sp. nov., a novel bacterium isolated from deep-sea water of the Northwest Indian Ocean.</title>
        <authorList>
            <person name="Dai X."/>
        </authorList>
    </citation>
    <scope>NUCLEOTIDE SEQUENCE [LARGE SCALE GENOMIC DNA]</scope>
    <source>
        <strain evidence="2 3">E7</strain>
    </source>
</reference>
<evidence type="ECO:0000256" key="1">
    <source>
        <dbReference type="SAM" id="Phobius"/>
    </source>
</evidence>
<feature type="transmembrane region" description="Helical" evidence="1">
    <location>
        <begin position="60"/>
        <end position="86"/>
    </location>
</feature>
<keyword evidence="1" id="KW-0812">Transmembrane</keyword>
<proteinExistence type="predicted"/>
<feature type="transmembrane region" description="Helical" evidence="1">
    <location>
        <begin position="12"/>
        <end position="40"/>
    </location>
</feature>
<sequence length="167" mass="18676">MSGSIFRRKEIWVDLFVSTSLSVPVGIVAALLSPFTYLLFKKTEDLQFTVTVIDHLYEYYVPYALTGGFIFSLLFGFATSVYCLVVRRYYASIFALPILAFGAGIFAIRIVLNPTIAAGLTTPFGMMFGPTSAFCTAFSICLYVGIWSYWSVYHDTKIESELNPETD</sequence>
<feature type="transmembrane region" description="Helical" evidence="1">
    <location>
        <begin position="93"/>
        <end position="112"/>
    </location>
</feature>
<evidence type="ECO:0000313" key="3">
    <source>
        <dbReference type="Proteomes" id="UP000427281"/>
    </source>
</evidence>
<accession>A0A6I6A8V9</accession>
<organism evidence="2 3">
    <name type="scientific">Gimesia benthica</name>
    <dbReference type="NCBI Taxonomy" id="2608982"/>
    <lineage>
        <taxon>Bacteria</taxon>
        <taxon>Pseudomonadati</taxon>
        <taxon>Planctomycetota</taxon>
        <taxon>Planctomycetia</taxon>
        <taxon>Planctomycetales</taxon>
        <taxon>Planctomycetaceae</taxon>
        <taxon>Gimesia</taxon>
    </lineage>
</organism>